<feature type="region of interest" description="Disordered" evidence="1">
    <location>
        <begin position="121"/>
        <end position="211"/>
    </location>
</feature>
<protein>
    <submittedName>
        <fullName evidence="2">Uncharacterized protein</fullName>
    </submittedName>
</protein>
<accession>A0A1W0WIT7</accession>
<feature type="compositionally biased region" description="Polar residues" evidence="1">
    <location>
        <begin position="138"/>
        <end position="149"/>
    </location>
</feature>
<dbReference type="OrthoDB" id="10665250at2759"/>
<reference evidence="3" key="1">
    <citation type="submission" date="2017-01" db="EMBL/GenBank/DDBJ databases">
        <title>Comparative genomics of anhydrobiosis in the tardigrade Hypsibius dujardini.</title>
        <authorList>
            <person name="Yoshida Y."/>
            <person name="Koutsovoulos G."/>
            <person name="Laetsch D."/>
            <person name="Stevens L."/>
            <person name="Kumar S."/>
            <person name="Horikawa D."/>
            <person name="Ishino K."/>
            <person name="Komine S."/>
            <person name="Tomita M."/>
            <person name="Blaxter M."/>
            <person name="Arakawa K."/>
        </authorList>
    </citation>
    <scope>NUCLEOTIDE SEQUENCE [LARGE SCALE GENOMIC DNA]</scope>
    <source>
        <strain evidence="3">Z151</strain>
    </source>
</reference>
<feature type="compositionally biased region" description="Basic and acidic residues" evidence="1">
    <location>
        <begin position="164"/>
        <end position="185"/>
    </location>
</feature>
<dbReference type="AlphaFoldDB" id="A0A1W0WIT7"/>
<organism evidence="2 3">
    <name type="scientific">Hypsibius exemplaris</name>
    <name type="common">Freshwater tardigrade</name>
    <dbReference type="NCBI Taxonomy" id="2072580"/>
    <lineage>
        <taxon>Eukaryota</taxon>
        <taxon>Metazoa</taxon>
        <taxon>Ecdysozoa</taxon>
        <taxon>Tardigrada</taxon>
        <taxon>Eutardigrada</taxon>
        <taxon>Parachela</taxon>
        <taxon>Hypsibioidea</taxon>
        <taxon>Hypsibiidae</taxon>
        <taxon>Hypsibius</taxon>
    </lineage>
</organism>
<keyword evidence="3" id="KW-1185">Reference proteome</keyword>
<evidence type="ECO:0000313" key="3">
    <source>
        <dbReference type="Proteomes" id="UP000192578"/>
    </source>
</evidence>
<name>A0A1W0WIT7_HYPEX</name>
<dbReference type="Proteomes" id="UP000192578">
    <property type="component" value="Unassembled WGS sequence"/>
</dbReference>
<evidence type="ECO:0000313" key="2">
    <source>
        <dbReference type="EMBL" id="OQV15106.1"/>
    </source>
</evidence>
<sequence>MDLHEEENSFAEKLCANMNDLVTSFWNKIMRECNLENWTVGDGSREEPASPLQKLLKSNVELPELLIRDDVTDSPKVAADDVPTVRTTPEFAELHAIDSFTDNEEFDKFIGESAAVLLREDSPESGEIVEPHEVIDLDSSSAEESNTSGEGELDRGDSSGLVGERSDSGVSGDHEMERGDVEDFPRTAYGLKRGREDEDVESLSPKQGRFVVGNSMPGRSIVRVNMIGMD</sequence>
<dbReference type="EMBL" id="MTYJ01000094">
    <property type="protein sequence ID" value="OQV15106.1"/>
    <property type="molecule type" value="Genomic_DNA"/>
</dbReference>
<proteinExistence type="predicted"/>
<evidence type="ECO:0000256" key="1">
    <source>
        <dbReference type="SAM" id="MobiDB-lite"/>
    </source>
</evidence>
<comment type="caution">
    <text evidence="2">The sequence shown here is derived from an EMBL/GenBank/DDBJ whole genome shotgun (WGS) entry which is preliminary data.</text>
</comment>
<gene>
    <name evidence="2" type="ORF">BV898_10736</name>
</gene>